<gene>
    <name evidence="2" type="ORF">CKAH01_16369</name>
</gene>
<accession>A0AAD9YG27</accession>
<sequence>MVGEPRSCIASKVGPTDGSGGSGEWRVGERRSGDMDAPAGSVSPSEGTADAEFTQSARFPIVAFSFLIPITVSRFSGSG</sequence>
<proteinExistence type="predicted"/>
<evidence type="ECO:0000313" key="3">
    <source>
        <dbReference type="Proteomes" id="UP001281614"/>
    </source>
</evidence>
<evidence type="ECO:0000256" key="1">
    <source>
        <dbReference type="SAM" id="MobiDB-lite"/>
    </source>
</evidence>
<organism evidence="2 3">
    <name type="scientific">Colletotrichum kahawae</name>
    <name type="common">Coffee berry disease fungus</name>
    <dbReference type="NCBI Taxonomy" id="34407"/>
    <lineage>
        <taxon>Eukaryota</taxon>
        <taxon>Fungi</taxon>
        <taxon>Dikarya</taxon>
        <taxon>Ascomycota</taxon>
        <taxon>Pezizomycotina</taxon>
        <taxon>Sordariomycetes</taxon>
        <taxon>Hypocreomycetidae</taxon>
        <taxon>Glomerellales</taxon>
        <taxon>Glomerellaceae</taxon>
        <taxon>Colletotrichum</taxon>
        <taxon>Colletotrichum gloeosporioides species complex</taxon>
    </lineage>
</organism>
<dbReference type="Proteomes" id="UP001281614">
    <property type="component" value="Unassembled WGS sequence"/>
</dbReference>
<comment type="caution">
    <text evidence="2">The sequence shown here is derived from an EMBL/GenBank/DDBJ whole genome shotgun (WGS) entry which is preliminary data.</text>
</comment>
<dbReference type="AlphaFoldDB" id="A0AAD9YG27"/>
<dbReference type="EMBL" id="VYYT01000163">
    <property type="protein sequence ID" value="KAK2761113.1"/>
    <property type="molecule type" value="Genomic_DNA"/>
</dbReference>
<name>A0AAD9YG27_COLKA</name>
<feature type="region of interest" description="Disordered" evidence="1">
    <location>
        <begin position="1"/>
        <end position="51"/>
    </location>
</feature>
<protein>
    <submittedName>
        <fullName evidence="2">Uncharacterized protein</fullName>
    </submittedName>
</protein>
<keyword evidence="3" id="KW-1185">Reference proteome</keyword>
<reference evidence="2" key="1">
    <citation type="submission" date="2023-02" db="EMBL/GenBank/DDBJ databases">
        <title>Colletotrichum kahawae CIFC_Que2 genome sequencing and assembly.</title>
        <authorList>
            <person name="Baroncelli R."/>
        </authorList>
    </citation>
    <scope>NUCLEOTIDE SEQUENCE</scope>
    <source>
        <strain evidence="2">CIFC_Que2</strain>
    </source>
</reference>
<evidence type="ECO:0000313" key="2">
    <source>
        <dbReference type="EMBL" id="KAK2761113.1"/>
    </source>
</evidence>